<dbReference type="Gene3D" id="3.30.457.10">
    <property type="entry name" value="Copper amine oxidase-like, N-terminal domain"/>
    <property type="match status" value="2"/>
</dbReference>
<reference evidence="6" key="1">
    <citation type="submission" date="2020-10" db="EMBL/GenBank/DDBJ databases">
        <authorList>
            <person name="Gilroy R."/>
        </authorList>
    </citation>
    <scope>NUCLEOTIDE SEQUENCE</scope>
    <source>
        <strain evidence="6">USAMLcec3-3695</strain>
    </source>
</reference>
<feature type="signal peptide" evidence="2">
    <location>
        <begin position="1"/>
        <end position="22"/>
    </location>
</feature>
<dbReference type="InterPro" id="IPR034641">
    <property type="entry name" value="RGL11"/>
</dbReference>
<dbReference type="EMBL" id="DVNB01000009">
    <property type="protein sequence ID" value="HIU56320.1"/>
    <property type="molecule type" value="Genomic_DNA"/>
</dbReference>
<dbReference type="Pfam" id="PF18370">
    <property type="entry name" value="RGI_lyase"/>
    <property type="match status" value="1"/>
</dbReference>
<reference evidence="6" key="2">
    <citation type="journal article" date="2021" name="PeerJ">
        <title>Extensive microbial diversity within the chicken gut microbiome revealed by metagenomics and culture.</title>
        <authorList>
            <person name="Gilroy R."/>
            <person name="Ravi A."/>
            <person name="Getino M."/>
            <person name="Pursley I."/>
            <person name="Horton D.L."/>
            <person name="Alikhan N.F."/>
            <person name="Baker D."/>
            <person name="Gharbi K."/>
            <person name="Hall N."/>
            <person name="Watson M."/>
            <person name="Adriaenssens E.M."/>
            <person name="Foster-Nyarko E."/>
            <person name="Jarju S."/>
            <person name="Secka A."/>
            <person name="Antonio M."/>
            <person name="Oren A."/>
            <person name="Chaudhuri R.R."/>
            <person name="La Ragione R."/>
            <person name="Hildebrand F."/>
            <person name="Pallen M.J."/>
        </authorList>
    </citation>
    <scope>NUCLEOTIDE SEQUENCE</scope>
    <source>
        <strain evidence="6">USAMLcec3-3695</strain>
    </source>
</reference>
<proteinExistence type="predicted"/>
<feature type="compositionally biased region" description="Pro residues" evidence="1">
    <location>
        <begin position="862"/>
        <end position="872"/>
    </location>
</feature>
<dbReference type="PANTHER" id="PTHR43118">
    <property type="entry name" value="RHAMNOGALACTURONAN LYASE (EUROFUNG)"/>
    <property type="match status" value="1"/>
</dbReference>
<feature type="region of interest" description="Disordered" evidence="1">
    <location>
        <begin position="854"/>
        <end position="873"/>
    </location>
</feature>
<evidence type="ECO:0000256" key="2">
    <source>
        <dbReference type="SAM" id="SignalP"/>
    </source>
</evidence>
<evidence type="ECO:0000259" key="3">
    <source>
        <dbReference type="Pfam" id="PF07833"/>
    </source>
</evidence>
<dbReference type="InterPro" id="IPR041624">
    <property type="entry name" value="RGI_lyase"/>
</dbReference>
<feature type="chain" id="PRO_5039150809" description="Rhamnogalacturonan I lyase beta-sheet domain-containing protein" evidence="2">
    <location>
        <begin position="23"/>
        <end position="1092"/>
    </location>
</feature>
<dbReference type="PANTHER" id="PTHR43118:SF1">
    <property type="entry name" value="RHAMNOGALACTURONAN LYASE (EUROFUNG)"/>
    <property type="match status" value="1"/>
</dbReference>
<evidence type="ECO:0000256" key="1">
    <source>
        <dbReference type="SAM" id="MobiDB-lite"/>
    </source>
</evidence>
<dbReference type="Proteomes" id="UP000824109">
    <property type="component" value="Unassembled WGS sequence"/>
</dbReference>
<dbReference type="InterPro" id="IPR036582">
    <property type="entry name" value="Mao_N_sf"/>
</dbReference>
<accession>A0A9D1M9J0</accession>
<feature type="domain" description="Copper amine oxidase-like N-terminal" evidence="3">
    <location>
        <begin position="736"/>
        <end position="834"/>
    </location>
</feature>
<protein>
    <recommendedName>
        <fullName evidence="8">Rhamnogalacturonan I lyase beta-sheet domain-containing protein</fullName>
    </recommendedName>
</protein>
<sequence length="1092" mass="120560">MKIRLTAAFLAAAVGVSVPCYASFTPDTSNDGFTTGYYEETEDAAAKAETESLYAEKPDTQRRVEYLDRGLVAVPGDGGTLVSWRFLGTDPQDIKWDLYRNGEKLNTAPISGTNFFDEDAPAGAEYRLVMITETDGGGEETAATAWDKEYTEFKVKEYETGDYIIDDGSVGDLDGDGQYELLLRRIPKDMSVETRVAYPIIEAYELTGEYMWTINIGPNEINEHDLNMMVYDFNGDGKAEVIMRSFEGTTDGTGNVITGENGEVTDYTKQADNLAIFQDRQYIVSTPEYLSMYDGETGAEMDRIDLLPSQTPLSEWSYRYTDTGRLTKRASHHLFGLAYLDGVTPSFVEVRGAWDNVRAAAWHIEDDKFVLDWEAETPNAEDVNSIYGAANHNLAVADVDFDGKDEILSGPMAIDDDGSTMYAVNGEDAEGNTIKLGHGDAFDVAVMDPEYPGYYVWACHETSNLPANIELHDARTGQLLFGWGKNKDTGRSRAADIDPTYPGYELWGSTATVPMNIGGEKIADGFNEFYTRLSDGTYQMNEDGTYMQGTLPMNFKIYWDGDLLSEFLDGIRVSKWNWTDKVIEVLFDADGCASNCGTKAVPCAAADLFGDWRDEIVWKTEDESGIRIYSTNIETRYRIPTLMHDRYYRASVAMQNNHYNQPANVDFYLGYETTEIPAYNVYTEKDGVRISSPDAAKPYTIDVGYAKRAADTVTLRVDSPYAYADDRIVMIDEDNSAVVPTIVNDRTLVPVRFISEVLGMDIAWDGGTQQVTVSGGGRDIVMHINNASYTVNGETKTLEAPPQIMNDRTMLPLRAVAEAFGKAVSWDQTGRLIVISDSEVTDWSDRDKIVEALTSGREPDPEPIPTPTPMPEATPAGDPLEGLEYTEKQVNGTAYKIYVDEDYSSYSEGDAAGWAGTKPAPMPEIGVSADGAMHFGGSDKGNRNAVYNLPGPMTGKAYISLDWDVGEMTGGSSVGELRFADSEGNVFLSFKTYKDAELEYNYGGKISNQGLETLPWTGTGLTGAGVVHIEAEADFETKTVTFTLTQNVKSFSGEMTFENAEDLAAVEMLAVRNEKNWEWSTEIDNMVFGTAE</sequence>
<dbReference type="InterPro" id="IPR012854">
    <property type="entry name" value="Cu_amine_oxidase-like_N"/>
</dbReference>
<dbReference type="InterPro" id="IPR013783">
    <property type="entry name" value="Ig-like_fold"/>
</dbReference>
<gene>
    <name evidence="6" type="ORF">IAA61_00740</name>
</gene>
<evidence type="ECO:0008006" key="8">
    <source>
        <dbReference type="Google" id="ProtNLM"/>
    </source>
</evidence>
<dbReference type="SUPFAM" id="SSF55383">
    <property type="entry name" value="Copper amine oxidase, domain N"/>
    <property type="match status" value="1"/>
</dbReference>
<evidence type="ECO:0000259" key="4">
    <source>
        <dbReference type="Pfam" id="PF18370"/>
    </source>
</evidence>
<evidence type="ECO:0000313" key="6">
    <source>
        <dbReference type="EMBL" id="HIU56320.1"/>
    </source>
</evidence>
<dbReference type="Pfam" id="PF21348">
    <property type="entry name" value="RGL11_C"/>
    <property type="match status" value="1"/>
</dbReference>
<dbReference type="Gene3D" id="2.60.40.10">
    <property type="entry name" value="Immunoglobulins"/>
    <property type="match status" value="1"/>
</dbReference>
<feature type="domain" description="Rhamnogalacturonan lyase family 11 C-terminal" evidence="5">
    <location>
        <begin position="158"/>
        <end position="676"/>
    </location>
</feature>
<comment type="caution">
    <text evidence="6">The sequence shown here is derived from an EMBL/GenBank/DDBJ whole genome shotgun (WGS) entry which is preliminary data.</text>
</comment>
<feature type="domain" description="Rhamnogalacturonan I lyase beta-sheet" evidence="4">
    <location>
        <begin position="62"/>
        <end position="146"/>
    </location>
</feature>
<dbReference type="Pfam" id="PF07833">
    <property type="entry name" value="Cu_amine_oxidN1"/>
    <property type="match status" value="1"/>
</dbReference>
<name>A0A9D1M9J0_9FIRM</name>
<keyword evidence="2" id="KW-0732">Signal</keyword>
<evidence type="ECO:0000313" key="7">
    <source>
        <dbReference type="Proteomes" id="UP000824109"/>
    </source>
</evidence>
<dbReference type="InterPro" id="IPR028994">
    <property type="entry name" value="Integrin_alpha_N"/>
</dbReference>
<dbReference type="InterPro" id="IPR049366">
    <property type="entry name" value="RGL11_C"/>
</dbReference>
<dbReference type="AlphaFoldDB" id="A0A9D1M9J0"/>
<organism evidence="6 7">
    <name type="scientific">Candidatus Ornithomonoglobus merdipullorum</name>
    <dbReference type="NCBI Taxonomy" id="2840895"/>
    <lineage>
        <taxon>Bacteria</taxon>
        <taxon>Bacillati</taxon>
        <taxon>Bacillota</taxon>
        <taxon>Clostridia</taxon>
        <taxon>Candidatus Ornithomonoglobus</taxon>
    </lineage>
</organism>
<dbReference type="SUPFAM" id="SSF69318">
    <property type="entry name" value="Integrin alpha N-terminal domain"/>
    <property type="match status" value="1"/>
</dbReference>
<evidence type="ECO:0000259" key="5">
    <source>
        <dbReference type="Pfam" id="PF21348"/>
    </source>
</evidence>